<evidence type="ECO:0000256" key="1">
    <source>
        <dbReference type="ARBA" id="ARBA00022475"/>
    </source>
</evidence>
<sequence>MMKFVVFLLTLLGLSTSTVSAASIAKGYLPAVQNIYVLFSGVLVKGPVKEIKATFYTEDKTVTQDIQLKLDQKSCIESFESISHGIQQHIQLKRDNNQLKGSSNEGEIIIDLDEQCRFISQKDSYGTTYFEYDERNYIKSIHSKEDNGTVDKVVYSNLGELQEMNYYDKNQLYMQTLFKPLADINRYADIQIEQKMLGDLGYISERKCQYNHFGAPTNCQILTKYDVDGEMQTQRQSVVIDTQFEE</sequence>
<evidence type="ECO:0000256" key="4">
    <source>
        <dbReference type="ARBA" id="ARBA00023139"/>
    </source>
</evidence>
<dbReference type="AlphaFoldDB" id="A0A140NSI2"/>
<reference evidence="7 8" key="1">
    <citation type="journal article" date="2012" name="J. Bacteriol.">
        <title>Complete Genome Sequence of Providencia stuartii Clinical Isolate MRSN 2154.</title>
        <authorList>
            <person name="Clifford R.J."/>
            <person name="Hang J."/>
            <person name="Riley M.C."/>
            <person name="Onmus-Leone F."/>
            <person name="Kuschner R.A."/>
            <person name="Lesho E.P."/>
            <person name="Waterman P.E."/>
        </authorList>
    </citation>
    <scope>NUCLEOTIDE SEQUENCE [LARGE SCALE GENOMIC DNA]</scope>
    <source>
        <strain evidence="7 8">MRSN 2154</strain>
    </source>
</reference>
<evidence type="ECO:0000256" key="2">
    <source>
        <dbReference type="ARBA" id="ARBA00022729"/>
    </source>
</evidence>
<evidence type="ECO:0000313" key="7">
    <source>
        <dbReference type="EMBL" id="AFH95620.1"/>
    </source>
</evidence>
<evidence type="ECO:0008006" key="9">
    <source>
        <dbReference type="Google" id="ProtNLM"/>
    </source>
</evidence>
<evidence type="ECO:0000256" key="3">
    <source>
        <dbReference type="ARBA" id="ARBA00023136"/>
    </source>
</evidence>
<feature type="signal peptide" evidence="6">
    <location>
        <begin position="1"/>
        <end position="21"/>
    </location>
</feature>
<dbReference type="HOGENOM" id="CLU_096465_0_0_6"/>
<evidence type="ECO:0000256" key="6">
    <source>
        <dbReference type="SAM" id="SignalP"/>
    </source>
</evidence>
<dbReference type="PATRIC" id="fig|1157951.4.peg.3840"/>
<dbReference type="KEGG" id="psi:S70_19120"/>
<organism evidence="7 8">
    <name type="scientific">Providencia stuartii (strain MRSN 2154)</name>
    <dbReference type="NCBI Taxonomy" id="1157951"/>
    <lineage>
        <taxon>Bacteria</taxon>
        <taxon>Pseudomonadati</taxon>
        <taxon>Pseudomonadota</taxon>
        <taxon>Gammaproteobacteria</taxon>
        <taxon>Enterobacterales</taxon>
        <taxon>Morganellaceae</taxon>
        <taxon>Providencia</taxon>
    </lineage>
</organism>
<gene>
    <name evidence="7" type="ordered locus">S70_19120</name>
</gene>
<protein>
    <recommendedName>
        <fullName evidence="9">Lipoprotein</fullName>
    </recommendedName>
</protein>
<name>A0A140NSI2_PROSM</name>
<proteinExistence type="predicted"/>
<dbReference type="Pfam" id="PF06788">
    <property type="entry name" value="UPF0257"/>
    <property type="match status" value="1"/>
</dbReference>
<dbReference type="Proteomes" id="UP000005012">
    <property type="component" value="Chromosome"/>
</dbReference>
<keyword evidence="4" id="KW-0564">Palmitate</keyword>
<dbReference type="RefSeq" id="WP_004919004.1">
    <property type="nucleotide sequence ID" value="NC_017731.1"/>
</dbReference>
<keyword evidence="3" id="KW-0472">Membrane</keyword>
<keyword evidence="1" id="KW-1003">Cell membrane</keyword>
<keyword evidence="5" id="KW-0449">Lipoprotein</keyword>
<feature type="chain" id="PRO_5007303965" description="Lipoprotein" evidence="6">
    <location>
        <begin position="22"/>
        <end position="246"/>
    </location>
</feature>
<dbReference type="GeneID" id="93519652"/>
<evidence type="ECO:0000313" key="8">
    <source>
        <dbReference type="Proteomes" id="UP000005012"/>
    </source>
</evidence>
<dbReference type="InterPro" id="IPR010646">
    <property type="entry name" value="UPF0257"/>
</dbReference>
<keyword evidence="2 6" id="KW-0732">Signal</keyword>
<dbReference type="EMBL" id="CP003488">
    <property type="protein sequence ID" value="AFH95620.1"/>
    <property type="molecule type" value="Genomic_DNA"/>
</dbReference>
<dbReference type="GO" id="GO:0005886">
    <property type="term" value="C:plasma membrane"/>
    <property type="evidence" value="ECO:0007669"/>
    <property type="project" value="InterPro"/>
</dbReference>
<accession>A0A140NSI2</accession>
<evidence type="ECO:0000256" key="5">
    <source>
        <dbReference type="ARBA" id="ARBA00023288"/>
    </source>
</evidence>
<reference evidence="8" key="2">
    <citation type="submission" date="2012-04" db="EMBL/GenBank/DDBJ databases">
        <title>Complete genome sequence of Providencia stuartii clinical isolate MRSN 2154.</title>
        <authorList>
            <person name="Clifford R.J."/>
            <person name="Hang J."/>
            <person name="Riley M.C."/>
            <person name="Onmus-Leone F."/>
            <person name="Kuschner R.A."/>
            <person name="Lesho E.P."/>
            <person name="Waterman P.E."/>
        </authorList>
    </citation>
    <scope>NUCLEOTIDE SEQUENCE [LARGE SCALE GENOMIC DNA]</scope>
    <source>
        <strain evidence="8">MRSN 2154</strain>
    </source>
</reference>